<dbReference type="InterPro" id="IPR002731">
    <property type="entry name" value="ATPase_BadF"/>
</dbReference>
<evidence type="ECO:0000313" key="2">
    <source>
        <dbReference type="EMBL" id="XDQ60588.1"/>
    </source>
</evidence>
<gene>
    <name evidence="2" type="ORF">AB5J50_07290</name>
</gene>
<keyword evidence="2" id="KW-0418">Kinase</keyword>
<dbReference type="SUPFAM" id="SSF53067">
    <property type="entry name" value="Actin-like ATPase domain"/>
    <property type="match status" value="1"/>
</dbReference>
<keyword evidence="2" id="KW-0808">Transferase</keyword>
<name>A0AB39S1E3_9ACTN</name>
<dbReference type="InterPro" id="IPR043129">
    <property type="entry name" value="ATPase_NBD"/>
</dbReference>
<feature type="domain" description="ATPase BadF/BadG/BcrA/BcrD type" evidence="1">
    <location>
        <begin position="70"/>
        <end position="306"/>
    </location>
</feature>
<organism evidence="2">
    <name type="scientific">Streptomyces sp. R35</name>
    <dbReference type="NCBI Taxonomy" id="3238630"/>
    <lineage>
        <taxon>Bacteria</taxon>
        <taxon>Bacillati</taxon>
        <taxon>Actinomycetota</taxon>
        <taxon>Actinomycetes</taxon>
        <taxon>Kitasatosporales</taxon>
        <taxon>Streptomycetaceae</taxon>
        <taxon>Streptomyces</taxon>
    </lineage>
</organism>
<dbReference type="PANTHER" id="PTHR43190">
    <property type="entry name" value="N-ACETYL-D-GLUCOSAMINE KINASE"/>
    <property type="match status" value="1"/>
</dbReference>
<dbReference type="InterPro" id="IPR052519">
    <property type="entry name" value="Euk-type_GlcNAc_Kinase"/>
</dbReference>
<dbReference type="GO" id="GO:0016301">
    <property type="term" value="F:kinase activity"/>
    <property type="evidence" value="ECO:0007669"/>
    <property type="project" value="UniProtKB-KW"/>
</dbReference>
<accession>A0AB39S1E3</accession>
<dbReference type="AlphaFoldDB" id="A0AB39S1E3"/>
<dbReference type="EMBL" id="CP163440">
    <property type="protein sequence ID" value="XDQ60588.1"/>
    <property type="molecule type" value="Genomic_DNA"/>
</dbReference>
<dbReference type="PANTHER" id="PTHR43190:SF3">
    <property type="entry name" value="N-ACETYL-D-GLUCOSAMINE KINASE"/>
    <property type="match status" value="1"/>
</dbReference>
<reference evidence="2" key="1">
    <citation type="submission" date="2024-07" db="EMBL/GenBank/DDBJ databases">
        <authorList>
            <person name="Yu S.T."/>
        </authorList>
    </citation>
    <scope>NUCLEOTIDE SEQUENCE</scope>
    <source>
        <strain evidence="2">R35</strain>
    </source>
</reference>
<proteinExistence type="predicted"/>
<dbReference type="RefSeq" id="WP_369256023.1">
    <property type="nucleotide sequence ID" value="NZ_CP163440.1"/>
</dbReference>
<dbReference type="Pfam" id="PF01869">
    <property type="entry name" value="BcrAD_BadFG"/>
    <property type="match status" value="1"/>
</dbReference>
<sequence>MTHPGGHTGVLAVDSGGSGLRAVLAVPGDHEGARPGPLASGEPVRTGPRGIDAGHLLEQLLPMARQLMTECGVDTLRAVAVGAAGLATLGDELRAALPSALERELGVRRLALAADAVTAYTGALGPRPGAVLAAGTGMIAVGTDLVSWRRADGWGHLLGDCGGGAWIGRAGLEAAVRAFDGRPGGSSALLARAEEMFGPVPTLPGKLYPRTDRPAVLASFAPEVAACAASDPVASGVLRTAARYMAESAAAVCPDTDEALIACTGGLFKMGDPLLVPLREGLAEQLPHARLVPPAGDPLHGAVLIAVDLAGDRLALPCDERMLYVVTE</sequence>
<protein>
    <submittedName>
        <fullName evidence="2">N-acetylglucosamine kinase</fullName>
    </submittedName>
</protein>
<evidence type="ECO:0000259" key="1">
    <source>
        <dbReference type="Pfam" id="PF01869"/>
    </source>
</evidence>
<dbReference type="Gene3D" id="3.30.420.40">
    <property type="match status" value="2"/>
</dbReference>